<reference evidence="1 2" key="1">
    <citation type="submission" date="2018-06" db="EMBL/GenBank/DDBJ databases">
        <title>Genomic Encyclopedia of Type Strains, Phase IV (KMG-IV): sequencing the most valuable type-strain genomes for metagenomic binning, comparative biology and taxonomic classification.</title>
        <authorList>
            <person name="Goeker M."/>
        </authorList>
    </citation>
    <scope>NUCLEOTIDE SEQUENCE [LARGE SCALE GENOMIC DNA]</scope>
    <source>
        <strain evidence="1 2">DSM 5</strain>
    </source>
</reference>
<keyword evidence="2" id="KW-1185">Reference proteome</keyword>
<accession>A0A2W7MLP7</accession>
<name>A0A2W7MLP7_9BACI</name>
<dbReference type="OrthoDB" id="9814022at2"/>
<dbReference type="RefSeq" id="WP_111438050.1">
    <property type="nucleotide sequence ID" value="NZ_QKZI01000001.1"/>
</dbReference>
<dbReference type="Gene3D" id="3.10.450.50">
    <property type="match status" value="1"/>
</dbReference>
<protein>
    <recommendedName>
        <fullName evidence="3">SEC-C motif-containing protein</fullName>
    </recommendedName>
</protein>
<dbReference type="AlphaFoldDB" id="A0A2W7MLP7"/>
<sequence>MLERKSSFNPKLDEFEMSFNVYMDYVNRQIKKDINYMPHPFVRALLIAHSEAGNGPNGRYLGVSSLDDSSLGCYSVVLEKRGDKFSILAIQNIDLNLEVPVEVGIYLLILSMRIEKIGGNEILPEDAVDIVNDNIPVLNMILFNNDEWIPARDYCRDVMRRDKRNNEVIEKINSDMTWRDYPSTVRSIIAQYWILEKYPEMLVQDKCNITYTMTEHTIPKKTFLDNILFMLCGEPSKYFDDRFKWTYFSDLVSSDEKINGKIKVGRNHPCKCGSGKKNKYCCNINYL</sequence>
<dbReference type="SUPFAM" id="SSF103642">
    <property type="entry name" value="Sec-C motif"/>
    <property type="match status" value="1"/>
</dbReference>
<evidence type="ECO:0008006" key="3">
    <source>
        <dbReference type="Google" id="ProtNLM"/>
    </source>
</evidence>
<proteinExistence type="predicted"/>
<evidence type="ECO:0000313" key="2">
    <source>
        <dbReference type="Proteomes" id="UP000248646"/>
    </source>
</evidence>
<comment type="caution">
    <text evidence="1">The sequence shown here is derived from an EMBL/GenBank/DDBJ whole genome shotgun (WGS) entry which is preliminary data.</text>
</comment>
<evidence type="ECO:0000313" key="1">
    <source>
        <dbReference type="EMBL" id="PZX07398.1"/>
    </source>
</evidence>
<organism evidence="1 2">
    <name type="scientific">Psychrobacillus insolitus</name>
    <dbReference type="NCBI Taxonomy" id="1461"/>
    <lineage>
        <taxon>Bacteria</taxon>
        <taxon>Bacillati</taxon>
        <taxon>Bacillota</taxon>
        <taxon>Bacilli</taxon>
        <taxon>Bacillales</taxon>
        <taxon>Bacillaceae</taxon>
        <taxon>Psychrobacillus</taxon>
    </lineage>
</organism>
<dbReference type="EMBL" id="QKZI01000001">
    <property type="protein sequence ID" value="PZX07398.1"/>
    <property type="molecule type" value="Genomic_DNA"/>
</dbReference>
<dbReference type="Proteomes" id="UP000248646">
    <property type="component" value="Unassembled WGS sequence"/>
</dbReference>
<gene>
    <name evidence="1" type="ORF">C7437_101511</name>
</gene>